<dbReference type="Proteomes" id="UP001519460">
    <property type="component" value="Unassembled WGS sequence"/>
</dbReference>
<keyword evidence="1" id="KW-0677">Repeat</keyword>
<proteinExistence type="predicted"/>
<dbReference type="InterPro" id="IPR029030">
    <property type="entry name" value="Caspase-like_dom_sf"/>
</dbReference>
<gene>
    <name evidence="4" type="ORF">BaRGS_00022992</name>
</gene>
<evidence type="ECO:0008006" key="6">
    <source>
        <dbReference type="Google" id="ProtNLM"/>
    </source>
</evidence>
<evidence type="ECO:0000259" key="3">
    <source>
        <dbReference type="PROSITE" id="PS50853"/>
    </source>
</evidence>
<dbReference type="PANTHER" id="PTHR46708">
    <property type="entry name" value="TENASCIN"/>
    <property type="match status" value="1"/>
</dbReference>
<feature type="domain" description="Caspase family p10" evidence="2">
    <location>
        <begin position="477"/>
        <end position="507"/>
    </location>
</feature>
<dbReference type="InterPro" id="IPR036116">
    <property type="entry name" value="FN3_sf"/>
</dbReference>
<dbReference type="InterPro" id="IPR002138">
    <property type="entry name" value="Pept_C14_p10"/>
</dbReference>
<dbReference type="SUPFAM" id="SSF52129">
    <property type="entry name" value="Caspase-like"/>
    <property type="match status" value="1"/>
</dbReference>
<dbReference type="Gene3D" id="2.60.40.10">
    <property type="entry name" value="Immunoglobulins"/>
    <property type="match status" value="5"/>
</dbReference>
<feature type="domain" description="Fibronectin type-III" evidence="3">
    <location>
        <begin position="9"/>
        <end position="100"/>
    </location>
</feature>
<dbReference type="EMBL" id="JACVVK020000189">
    <property type="protein sequence ID" value="KAK7485811.1"/>
    <property type="molecule type" value="Genomic_DNA"/>
</dbReference>
<reference evidence="4 5" key="1">
    <citation type="journal article" date="2023" name="Sci. Data">
        <title>Genome assembly of the Korean intertidal mud-creeper Batillaria attramentaria.</title>
        <authorList>
            <person name="Patra A.K."/>
            <person name="Ho P.T."/>
            <person name="Jun S."/>
            <person name="Lee S.J."/>
            <person name="Kim Y."/>
            <person name="Won Y.J."/>
        </authorList>
    </citation>
    <scope>NUCLEOTIDE SEQUENCE [LARGE SCALE GENOMIC DNA]</scope>
    <source>
        <strain evidence="4">Wonlab-2016</strain>
    </source>
</reference>
<dbReference type="PANTHER" id="PTHR46708:SF2">
    <property type="entry name" value="FIBRONECTIN TYPE-III DOMAIN-CONTAINING PROTEIN"/>
    <property type="match status" value="1"/>
</dbReference>
<feature type="domain" description="Fibronectin type-III" evidence="3">
    <location>
        <begin position="373"/>
        <end position="464"/>
    </location>
</feature>
<feature type="domain" description="Fibronectin type-III" evidence="3">
    <location>
        <begin position="101"/>
        <end position="190"/>
    </location>
</feature>
<comment type="caution">
    <text evidence="4">The sequence shown here is derived from an EMBL/GenBank/DDBJ whole genome shotgun (WGS) entry which is preliminary data.</text>
</comment>
<evidence type="ECO:0000259" key="2">
    <source>
        <dbReference type="PROSITE" id="PS50207"/>
    </source>
</evidence>
<protein>
    <recommendedName>
        <fullName evidence="6">Titin</fullName>
    </recommendedName>
</protein>
<accession>A0ABD0KFK0</accession>
<dbReference type="SMART" id="SM00060">
    <property type="entry name" value="FN3"/>
    <property type="match status" value="5"/>
</dbReference>
<dbReference type="SUPFAM" id="SSF49265">
    <property type="entry name" value="Fibronectin type III"/>
    <property type="match status" value="3"/>
</dbReference>
<dbReference type="AlphaFoldDB" id="A0ABD0KFK0"/>
<organism evidence="4 5">
    <name type="scientific">Batillaria attramentaria</name>
    <dbReference type="NCBI Taxonomy" id="370345"/>
    <lineage>
        <taxon>Eukaryota</taxon>
        <taxon>Metazoa</taxon>
        <taxon>Spiralia</taxon>
        <taxon>Lophotrochozoa</taxon>
        <taxon>Mollusca</taxon>
        <taxon>Gastropoda</taxon>
        <taxon>Caenogastropoda</taxon>
        <taxon>Sorbeoconcha</taxon>
        <taxon>Cerithioidea</taxon>
        <taxon>Batillariidae</taxon>
        <taxon>Batillaria</taxon>
    </lineage>
</organism>
<feature type="non-terminal residue" evidence="4">
    <location>
        <position position="1"/>
    </location>
</feature>
<evidence type="ECO:0000256" key="1">
    <source>
        <dbReference type="ARBA" id="ARBA00022737"/>
    </source>
</evidence>
<evidence type="ECO:0000313" key="4">
    <source>
        <dbReference type="EMBL" id="KAK7485811.1"/>
    </source>
</evidence>
<dbReference type="CDD" id="cd00063">
    <property type="entry name" value="FN3"/>
    <property type="match status" value="5"/>
</dbReference>
<keyword evidence="5" id="KW-1185">Reference proteome</keyword>
<feature type="domain" description="Fibronectin type-III" evidence="3">
    <location>
        <begin position="281"/>
        <end position="372"/>
    </location>
</feature>
<dbReference type="PROSITE" id="PS50853">
    <property type="entry name" value="FN3"/>
    <property type="match status" value="5"/>
</dbReference>
<name>A0ABD0KFK0_9CAEN</name>
<dbReference type="InterPro" id="IPR013783">
    <property type="entry name" value="Ig-like_fold"/>
</dbReference>
<feature type="domain" description="Fibronectin type-III" evidence="3">
    <location>
        <begin position="192"/>
        <end position="280"/>
    </location>
</feature>
<dbReference type="InterPro" id="IPR003961">
    <property type="entry name" value="FN3_dom"/>
</dbReference>
<dbReference type="InterPro" id="IPR050991">
    <property type="entry name" value="ECM_Regulatory_Proteins"/>
</dbReference>
<dbReference type="Pfam" id="PF00041">
    <property type="entry name" value="fn3"/>
    <property type="match status" value="5"/>
</dbReference>
<evidence type="ECO:0000313" key="5">
    <source>
        <dbReference type="Proteomes" id="UP001519460"/>
    </source>
</evidence>
<feature type="non-terminal residue" evidence="4">
    <location>
        <position position="532"/>
    </location>
</feature>
<sequence length="532" mass="58747">RRVMAALAPIGYLKVTNVTFTKAELSWTCPEIGDSLVRFDVRVVVDENDKFTKVIQGDKHRSMCLVNLTPDSLYTISVRYVTTEGPGPYSIPISFKAMKACIENLTVQNVTATTADLSWTCPDLGESFVRYDVRVTLPGGTEQVLEGSKSCSMGLIKLQPNTKYTISVRYVIKRAPGQYSVPISFTTQAGIKNLTVQNVTATAVELSWTCTDLGSTLVRFDVRMCRETDQITKVLEGHKLPYISLVKLHPDTLYTLSVRFVDTNGPQPFNAAISFKTLSACIENLQVKRVTATTADLSWTCPELGESLTQFELQMYLGENRQMAKVMKGSKKCFAGLVQLIPGKLYTISVRCVLAGGPGPHSAPISFKTLEAFIENLEVKNITATTVDLSWTCPDLGNNLVRFDVKVTSEDNDESAQVIEGGKKRSISLNQLQPDTNYTMSARYVITQGPGPFSAPVSFTTLKGHTTVQTDSMRKKEKVQIPNDADFLLGYSTVSGHVAYRDRDYGSKRHLLEILTMVNDEVGKSDIFTKGE</sequence>
<dbReference type="Gene3D" id="3.30.70.1470">
    <property type="entry name" value="Caspase-like"/>
    <property type="match status" value="1"/>
</dbReference>
<dbReference type="PROSITE" id="PS50207">
    <property type="entry name" value="CASPASE_P10"/>
    <property type="match status" value="1"/>
</dbReference>